<organism evidence="1 2">
    <name type="scientific">Candidatus Woesebacteria bacterium RIFCSPHIGHO2_12_FULL_41_24</name>
    <dbReference type="NCBI Taxonomy" id="1802510"/>
    <lineage>
        <taxon>Bacteria</taxon>
        <taxon>Candidatus Woeseibacteriota</taxon>
    </lineage>
</organism>
<dbReference type="EMBL" id="MGGW01000014">
    <property type="protein sequence ID" value="OGM54497.1"/>
    <property type="molecule type" value="Genomic_DNA"/>
</dbReference>
<dbReference type="AlphaFoldDB" id="A0A1F8ARW2"/>
<protein>
    <submittedName>
        <fullName evidence="1">Uncharacterized protein</fullName>
    </submittedName>
</protein>
<sequence length="60" mass="6711">MKFKNKLKKSNDQDRKVIILLLRGSRPAASAAPQSRQNSISKNTKMALTKLLFTIVVPKS</sequence>
<reference evidence="1 2" key="1">
    <citation type="journal article" date="2016" name="Nat. Commun.">
        <title>Thousands of microbial genomes shed light on interconnected biogeochemical processes in an aquifer system.</title>
        <authorList>
            <person name="Anantharaman K."/>
            <person name="Brown C.T."/>
            <person name="Hug L.A."/>
            <person name="Sharon I."/>
            <person name="Castelle C.J."/>
            <person name="Probst A.J."/>
            <person name="Thomas B.C."/>
            <person name="Singh A."/>
            <person name="Wilkins M.J."/>
            <person name="Karaoz U."/>
            <person name="Brodie E.L."/>
            <person name="Williams K.H."/>
            <person name="Hubbard S.S."/>
            <person name="Banfield J.F."/>
        </authorList>
    </citation>
    <scope>NUCLEOTIDE SEQUENCE [LARGE SCALE GENOMIC DNA]</scope>
</reference>
<dbReference type="Proteomes" id="UP000178603">
    <property type="component" value="Unassembled WGS sequence"/>
</dbReference>
<comment type="caution">
    <text evidence="1">The sequence shown here is derived from an EMBL/GenBank/DDBJ whole genome shotgun (WGS) entry which is preliminary data.</text>
</comment>
<evidence type="ECO:0000313" key="2">
    <source>
        <dbReference type="Proteomes" id="UP000178603"/>
    </source>
</evidence>
<name>A0A1F8ARW2_9BACT</name>
<proteinExistence type="predicted"/>
<gene>
    <name evidence="1" type="ORF">A3E44_00340</name>
</gene>
<accession>A0A1F8ARW2</accession>
<evidence type="ECO:0000313" key="1">
    <source>
        <dbReference type="EMBL" id="OGM54497.1"/>
    </source>
</evidence>